<proteinExistence type="predicted"/>
<dbReference type="RefSeq" id="WP_105016820.1">
    <property type="nucleotide sequence ID" value="NZ_MSCN01000001.1"/>
</dbReference>
<evidence type="ECO:0000256" key="1">
    <source>
        <dbReference type="ARBA" id="ARBA00022553"/>
    </source>
</evidence>
<evidence type="ECO:0008006" key="10">
    <source>
        <dbReference type="Google" id="ProtNLM"/>
    </source>
</evidence>
<dbReference type="AlphaFoldDB" id="A0A2S7WRL6"/>
<evidence type="ECO:0000313" key="8">
    <source>
        <dbReference type="EMBL" id="PQJ80224.1"/>
    </source>
</evidence>
<dbReference type="CDD" id="cd06170">
    <property type="entry name" value="LuxR_C_like"/>
    <property type="match status" value="1"/>
</dbReference>
<dbReference type="PROSITE" id="PS50043">
    <property type="entry name" value="HTH_LUXR_2"/>
    <property type="match status" value="1"/>
</dbReference>
<dbReference type="InterPro" id="IPR011006">
    <property type="entry name" value="CheY-like_superfamily"/>
</dbReference>
<name>A0A2S7WRL6_9FLAO</name>
<dbReference type="SMART" id="SM00448">
    <property type="entry name" value="REC"/>
    <property type="match status" value="1"/>
</dbReference>
<dbReference type="PROSITE" id="PS00622">
    <property type="entry name" value="HTH_LUXR_1"/>
    <property type="match status" value="1"/>
</dbReference>
<evidence type="ECO:0000313" key="9">
    <source>
        <dbReference type="Proteomes" id="UP000238882"/>
    </source>
</evidence>
<keyword evidence="4" id="KW-0804">Transcription</keyword>
<keyword evidence="9" id="KW-1185">Reference proteome</keyword>
<dbReference type="InterPro" id="IPR001789">
    <property type="entry name" value="Sig_transdc_resp-reg_receiver"/>
</dbReference>
<feature type="domain" description="HTH luxR-type" evidence="6">
    <location>
        <begin position="149"/>
        <end position="214"/>
    </location>
</feature>
<dbReference type="GO" id="GO:0006355">
    <property type="term" value="P:regulation of DNA-templated transcription"/>
    <property type="evidence" value="ECO:0007669"/>
    <property type="project" value="InterPro"/>
</dbReference>
<dbReference type="CDD" id="cd17535">
    <property type="entry name" value="REC_NarL-like"/>
    <property type="match status" value="1"/>
</dbReference>
<feature type="modified residue" description="4-aspartylphosphate" evidence="5">
    <location>
        <position position="55"/>
    </location>
</feature>
<dbReference type="Gene3D" id="3.40.50.2300">
    <property type="match status" value="1"/>
</dbReference>
<evidence type="ECO:0000256" key="5">
    <source>
        <dbReference type="PROSITE-ProRule" id="PRU00169"/>
    </source>
</evidence>
<evidence type="ECO:0000256" key="2">
    <source>
        <dbReference type="ARBA" id="ARBA00023015"/>
    </source>
</evidence>
<protein>
    <recommendedName>
        <fullName evidence="10">DNA-binding response regulator</fullName>
    </recommendedName>
</protein>
<organism evidence="8 9">
    <name type="scientific">Polaribacter porphyrae</name>
    <dbReference type="NCBI Taxonomy" id="1137780"/>
    <lineage>
        <taxon>Bacteria</taxon>
        <taxon>Pseudomonadati</taxon>
        <taxon>Bacteroidota</taxon>
        <taxon>Flavobacteriia</taxon>
        <taxon>Flavobacteriales</taxon>
        <taxon>Flavobacteriaceae</taxon>
    </lineage>
</organism>
<evidence type="ECO:0000256" key="3">
    <source>
        <dbReference type="ARBA" id="ARBA00023125"/>
    </source>
</evidence>
<dbReference type="InterPro" id="IPR016032">
    <property type="entry name" value="Sig_transdc_resp-reg_C-effctor"/>
</dbReference>
<dbReference type="Proteomes" id="UP000238882">
    <property type="component" value="Unassembled WGS sequence"/>
</dbReference>
<dbReference type="SUPFAM" id="SSF52172">
    <property type="entry name" value="CheY-like"/>
    <property type="match status" value="1"/>
</dbReference>
<dbReference type="PRINTS" id="PR00038">
    <property type="entry name" value="HTHLUXR"/>
</dbReference>
<dbReference type="PANTHER" id="PTHR43214:SF41">
    <property type="entry name" value="NITRATE_NITRITE RESPONSE REGULATOR PROTEIN NARP"/>
    <property type="match status" value="1"/>
</dbReference>
<accession>A0A2S7WRL6</accession>
<dbReference type="SMART" id="SM00421">
    <property type="entry name" value="HTH_LUXR"/>
    <property type="match status" value="1"/>
</dbReference>
<dbReference type="EMBL" id="MSCN01000001">
    <property type="protein sequence ID" value="PQJ80224.1"/>
    <property type="molecule type" value="Genomic_DNA"/>
</dbReference>
<dbReference type="SUPFAM" id="SSF46894">
    <property type="entry name" value="C-terminal effector domain of the bipartite response regulators"/>
    <property type="match status" value="1"/>
</dbReference>
<evidence type="ECO:0000256" key="4">
    <source>
        <dbReference type="ARBA" id="ARBA00023163"/>
    </source>
</evidence>
<dbReference type="GO" id="GO:0003677">
    <property type="term" value="F:DNA binding"/>
    <property type="evidence" value="ECO:0007669"/>
    <property type="project" value="UniProtKB-KW"/>
</dbReference>
<dbReference type="PROSITE" id="PS50110">
    <property type="entry name" value="RESPONSE_REGULATORY"/>
    <property type="match status" value="1"/>
</dbReference>
<sequence length="217" mass="24497">MPIKILIADDHPLIAEGIKNTFQNQIDFKVVAIVENGKAVLEYLEQHSVDVVLLDINMPIMDGIECATHITRNYNDVNVAMLSMHQESSIIKKLIEIGVKGYMLKTIPSDELLLAVKKINSGKEYFNADVTKALLSDDKPNTLRQFSKKSPLLDDLTTREKEIIKYLSQGFTNTQIGEKLFISPRTVDTHRTNIMRKIDVHNVASLIRFAFQNGLTS</sequence>
<dbReference type="InterPro" id="IPR039420">
    <property type="entry name" value="WalR-like"/>
</dbReference>
<dbReference type="Pfam" id="PF00196">
    <property type="entry name" value="GerE"/>
    <property type="match status" value="1"/>
</dbReference>
<dbReference type="InterPro" id="IPR000792">
    <property type="entry name" value="Tscrpt_reg_LuxR_C"/>
</dbReference>
<dbReference type="InterPro" id="IPR058245">
    <property type="entry name" value="NreC/VraR/RcsB-like_REC"/>
</dbReference>
<comment type="caution">
    <text evidence="8">The sequence shown here is derived from an EMBL/GenBank/DDBJ whole genome shotgun (WGS) entry which is preliminary data.</text>
</comment>
<keyword evidence="3" id="KW-0238">DNA-binding</keyword>
<dbReference type="OrthoDB" id="9795108at2"/>
<evidence type="ECO:0000259" key="7">
    <source>
        <dbReference type="PROSITE" id="PS50110"/>
    </source>
</evidence>
<evidence type="ECO:0000259" key="6">
    <source>
        <dbReference type="PROSITE" id="PS50043"/>
    </source>
</evidence>
<keyword evidence="1 5" id="KW-0597">Phosphoprotein</keyword>
<reference evidence="8 9" key="1">
    <citation type="submission" date="2016-12" db="EMBL/GenBank/DDBJ databases">
        <title>Trade-off between light-utilization and light-protection in marine flavobacteria.</title>
        <authorList>
            <person name="Kumagai Y."/>
            <person name="Yoshizawa S."/>
            <person name="Kogure K."/>
            <person name="Iwasaki W."/>
        </authorList>
    </citation>
    <scope>NUCLEOTIDE SEQUENCE [LARGE SCALE GENOMIC DNA]</scope>
    <source>
        <strain evidence="8 9">NBRC 108759</strain>
    </source>
</reference>
<dbReference type="Pfam" id="PF00072">
    <property type="entry name" value="Response_reg"/>
    <property type="match status" value="1"/>
</dbReference>
<dbReference type="PANTHER" id="PTHR43214">
    <property type="entry name" value="TWO-COMPONENT RESPONSE REGULATOR"/>
    <property type="match status" value="1"/>
</dbReference>
<dbReference type="GO" id="GO:0000160">
    <property type="term" value="P:phosphorelay signal transduction system"/>
    <property type="evidence" value="ECO:0007669"/>
    <property type="project" value="InterPro"/>
</dbReference>
<gene>
    <name evidence="8" type="ORF">BTO18_14025</name>
</gene>
<keyword evidence="2" id="KW-0805">Transcription regulation</keyword>
<feature type="domain" description="Response regulatory" evidence="7">
    <location>
        <begin position="4"/>
        <end position="120"/>
    </location>
</feature>